<evidence type="ECO:0008006" key="4">
    <source>
        <dbReference type="Google" id="ProtNLM"/>
    </source>
</evidence>
<organism evidence="2 3">
    <name type="scientific">Limimonas halophila</name>
    <dbReference type="NCBI Taxonomy" id="1082479"/>
    <lineage>
        <taxon>Bacteria</taxon>
        <taxon>Pseudomonadati</taxon>
        <taxon>Pseudomonadota</taxon>
        <taxon>Alphaproteobacteria</taxon>
        <taxon>Rhodospirillales</taxon>
        <taxon>Rhodovibrionaceae</taxon>
        <taxon>Limimonas</taxon>
    </lineage>
</organism>
<evidence type="ECO:0000313" key="3">
    <source>
        <dbReference type="Proteomes" id="UP000199415"/>
    </source>
</evidence>
<evidence type="ECO:0000256" key="1">
    <source>
        <dbReference type="SAM" id="MobiDB-lite"/>
    </source>
</evidence>
<proteinExistence type="predicted"/>
<feature type="region of interest" description="Disordered" evidence="1">
    <location>
        <begin position="29"/>
        <end position="51"/>
    </location>
</feature>
<name>A0A1G7Q595_9PROT</name>
<dbReference type="EMBL" id="FNCE01000003">
    <property type="protein sequence ID" value="SDF93664.1"/>
    <property type="molecule type" value="Genomic_DNA"/>
</dbReference>
<dbReference type="AlphaFoldDB" id="A0A1G7Q595"/>
<dbReference type="STRING" id="1082479.SAMN05216241_103236"/>
<sequence length="152" mass="16307">MTEAVEAGTQDGTVADLLATTERLTELLNEESDRARSGDRHGVEALSTEKARLTDKHQELVEALSARPELLDELDNETHQALSDGAQRFQEALSANQRALRAGMAVADTILQAGVKAVKEAERSQAGYSALGTTRRPPRAGASTSLALNQRL</sequence>
<dbReference type="Proteomes" id="UP000199415">
    <property type="component" value="Unassembled WGS sequence"/>
</dbReference>
<feature type="compositionally biased region" description="Polar residues" evidence="1">
    <location>
        <begin position="142"/>
        <end position="152"/>
    </location>
</feature>
<keyword evidence="3" id="KW-1185">Reference proteome</keyword>
<accession>A0A1G7Q595</accession>
<protein>
    <recommendedName>
        <fullName evidence="4">FlgN protein</fullName>
    </recommendedName>
</protein>
<gene>
    <name evidence="2" type="ORF">SAMN05216241_103236</name>
</gene>
<feature type="region of interest" description="Disordered" evidence="1">
    <location>
        <begin position="122"/>
        <end position="152"/>
    </location>
</feature>
<feature type="compositionally biased region" description="Basic and acidic residues" evidence="1">
    <location>
        <begin position="31"/>
        <end position="51"/>
    </location>
</feature>
<reference evidence="2 3" key="1">
    <citation type="submission" date="2016-10" db="EMBL/GenBank/DDBJ databases">
        <authorList>
            <person name="de Groot N.N."/>
        </authorList>
    </citation>
    <scope>NUCLEOTIDE SEQUENCE [LARGE SCALE GENOMIC DNA]</scope>
    <source>
        <strain evidence="2 3">DSM 25584</strain>
    </source>
</reference>
<evidence type="ECO:0000313" key="2">
    <source>
        <dbReference type="EMBL" id="SDF93664.1"/>
    </source>
</evidence>
<dbReference type="RefSeq" id="WP_090019350.1">
    <property type="nucleotide sequence ID" value="NZ_FNCE01000003.1"/>
</dbReference>